<name>A0AC35FWL7_9BILA</name>
<dbReference type="Proteomes" id="UP000887580">
    <property type="component" value="Unplaced"/>
</dbReference>
<sequence length="177" mass="19672">MSDNLIPAEKIVYDRIATVLNYNNGNGNGHISFDTLKKEYKDIGNTNLEEDVKNLGFDNIKSFLRKLNFRLNPQNKISTLLSGTQETGAAGVIDLMQKTRENPIPRAKNGFGRQQPRSSQSSTHRSLSVIPSSQLQPSQSLTFDPRLPPRRSSLADPPLSELMKHDTTTSSSCNNQT</sequence>
<accession>A0AC35FWL7</accession>
<evidence type="ECO:0000313" key="1">
    <source>
        <dbReference type="Proteomes" id="UP000887580"/>
    </source>
</evidence>
<organism evidence="1 2">
    <name type="scientific">Panagrolaimus sp. PS1159</name>
    <dbReference type="NCBI Taxonomy" id="55785"/>
    <lineage>
        <taxon>Eukaryota</taxon>
        <taxon>Metazoa</taxon>
        <taxon>Ecdysozoa</taxon>
        <taxon>Nematoda</taxon>
        <taxon>Chromadorea</taxon>
        <taxon>Rhabditida</taxon>
        <taxon>Tylenchina</taxon>
        <taxon>Panagrolaimomorpha</taxon>
        <taxon>Panagrolaimoidea</taxon>
        <taxon>Panagrolaimidae</taxon>
        <taxon>Panagrolaimus</taxon>
    </lineage>
</organism>
<evidence type="ECO:0000313" key="2">
    <source>
        <dbReference type="WBParaSite" id="PS1159_v2.g2101.t1"/>
    </source>
</evidence>
<protein>
    <submittedName>
        <fullName evidence="2">Uncharacterized protein</fullName>
    </submittedName>
</protein>
<proteinExistence type="predicted"/>
<reference evidence="2" key="1">
    <citation type="submission" date="2022-11" db="UniProtKB">
        <authorList>
            <consortium name="WormBaseParasite"/>
        </authorList>
    </citation>
    <scope>IDENTIFICATION</scope>
</reference>
<dbReference type="WBParaSite" id="PS1159_v2.g2101.t1">
    <property type="protein sequence ID" value="PS1159_v2.g2101.t1"/>
    <property type="gene ID" value="PS1159_v2.g2101"/>
</dbReference>